<evidence type="ECO:0000256" key="1">
    <source>
        <dbReference type="ARBA" id="ARBA00006227"/>
    </source>
</evidence>
<dbReference type="GO" id="GO:0003729">
    <property type="term" value="F:mRNA binding"/>
    <property type="evidence" value="ECO:0007669"/>
    <property type="project" value="TreeGrafter"/>
</dbReference>
<dbReference type="Pfam" id="PF00572">
    <property type="entry name" value="Ribosomal_L13"/>
    <property type="match status" value="1"/>
</dbReference>
<dbReference type="EMBL" id="KT755000">
    <property type="protein sequence ID" value="ALS04834.1"/>
    <property type="molecule type" value="mRNA"/>
</dbReference>
<dbReference type="PANTHER" id="PTHR11545:SF3">
    <property type="entry name" value="LARGE RIBOSOMAL SUBUNIT PROTEIN UL13"/>
    <property type="match status" value="1"/>
</dbReference>
<dbReference type="GO" id="GO:0006412">
    <property type="term" value="P:translation"/>
    <property type="evidence" value="ECO:0007669"/>
    <property type="project" value="InterPro"/>
</dbReference>
<dbReference type="GO" id="GO:0022625">
    <property type="term" value="C:cytosolic large ribosomal subunit"/>
    <property type="evidence" value="ECO:0007669"/>
    <property type="project" value="TreeGrafter"/>
</dbReference>
<dbReference type="AlphaFoldDB" id="A0A0U2V6H9"/>
<keyword evidence="2 6" id="KW-0689">Ribosomal protein</keyword>
<accession>A0A0U2V6H9</accession>
<dbReference type="PANTHER" id="PTHR11545">
    <property type="entry name" value="RIBOSOMAL PROTEIN L13"/>
    <property type="match status" value="1"/>
</dbReference>
<evidence type="ECO:0000313" key="6">
    <source>
        <dbReference type="EMBL" id="ALS04621.1"/>
    </source>
</evidence>
<evidence type="ECO:0000256" key="3">
    <source>
        <dbReference type="ARBA" id="ARBA00023274"/>
    </source>
</evidence>
<reference evidence="6" key="1">
    <citation type="journal article" date="2015" name="Sci. Rep.">
        <title>Spliced leader RNA trans-splicing discovered in copepods.</title>
        <authorList>
            <person name="Yang F."/>
            <person name="Xu D."/>
            <person name="Zhuang Y."/>
            <person name="Yi X."/>
            <person name="Huang Y."/>
            <person name="Chen H."/>
            <person name="Lin S."/>
            <person name="Campbell D.A."/>
            <person name="Sturm N.R."/>
            <person name="Liu G."/>
            <person name="Zhang H."/>
        </authorList>
    </citation>
    <scope>NUCLEOTIDE SEQUENCE</scope>
</reference>
<dbReference type="CDD" id="cd00392">
    <property type="entry name" value="Ribosomal_L13"/>
    <property type="match status" value="1"/>
</dbReference>
<organism evidence="6">
    <name type="scientific">Pseudodiaptomus poplesia</name>
    <dbReference type="NCBI Taxonomy" id="213370"/>
    <lineage>
        <taxon>Eukaryota</taxon>
        <taxon>Metazoa</taxon>
        <taxon>Ecdysozoa</taxon>
        <taxon>Arthropoda</taxon>
        <taxon>Crustacea</taxon>
        <taxon>Multicrustacea</taxon>
        <taxon>Hexanauplia</taxon>
        <taxon>Copepoda</taxon>
        <taxon>Calanoida</taxon>
        <taxon>Pseudodiaptomidae</taxon>
        <taxon>Pseudodiaptomus</taxon>
    </lineage>
</organism>
<dbReference type="SUPFAM" id="SSF52161">
    <property type="entry name" value="Ribosomal protein L13"/>
    <property type="match status" value="1"/>
</dbReference>
<protein>
    <recommendedName>
        <fullName evidence="4">Large ribosomal subunit protein uL13</fullName>
    </recommendedName>
    <alternativeName>
        <fullName evidence="5">60S ribosomal protein L13a</fullName>
    </alternativeName>
</protein>
<dbReference type="NCBIfam" id="TIGR01077">
    <property type="entry name" value="L13_A_E"/>
    <property type="match status" value="1"/>
</dbReference>
<dbReference type="Gene3D" id="6.10.250.3250">
    <property type="match status" value="1"/>
</dbReference>
<dbReference type="HAMAP" id="MF_01366">
    <property type="entry name" value="Ribosomal_uL13"/>
    <property type="match status" value="1"/>
</dbReference>
<evidence type="ECO:0000256" key="5">
    <source>
        <dbReference type="ARBA" id="ARBA00035367"/>
    </source>
</evidence>
<proteinExistence type="evidence at transcript level"/>
<evidence type="ECO:0000256" key="2">
    <source>
        <dbReference type="ARBA" id="ARBA00022980"/>
    </source>
</evidence>
<dbReference type="EMBL" id="KT754787">
    <property type="protein sequence ID" value="ALS04621.1"/>
    <property type="molecule type" value="mRNA"/>
</dbReference>
<name>A0A0U2V6H9_9MAXI</name>
<dbReference type="GO" id="GO:0003735">
    <property type="term" value="F:structural constituent of ribosome"/>
    <property type="evidence" value="ECO:0007669"/>
    <property type="project" value="InterPro"/>
</dbReference>
<dbReference type="FunFam" id="3.90.1180.10:FF:000002">
    <property type="entry name" value="60S ribosomal protein L16"/>
    <property type="match status" value="1"/>
</dbReference>
<sequence length="206" mass="23306">MPGFSPKPLVIDGRGHMLGRLSSIVAKLILNGNKVVVVRCEGINISGNFYRNKLKYLDFLRKRCNVKPSRGPFHFRAPGKIFWRTVRGMIPHKTERGKAALKRLQTFEGVPPPYDKKKKMVIPSALKVLRLKHGRKFCSVGRLGHEVGWKYQDIVAALEAKRKVKGEAYYKAKKTIAVAKKAVLKDAKVAKRIATHQKVIESFGYQ</sequence>
<comment type="similarity">
    <text evidence="1">Belongs to the universal ribosomal protein uL13 family.</text>
</comment>
<dbReference type="InterPro" id="IPR005755">
    <property type="entry name" value="Ribosomal_uL13_euk/arc"/>
</dbReference>
<keyword evidence="3" id="KW-0687">Ribonucleoprotein</keyword>
<evidence type="ECO:0000256" key="4">
    <source>
        <dbReference type="ARBA" id="ARBA00035201"/>
    </source>
</evidence>
<dbReference type="InterPro" id="IPR005822">
    <property type="entry name" value="Ribosomal_uL13"/>
</dbReference>
<dbReference type="GO" id="GO:0017148">
    <property type="term" value="P:negative regulation of translation"/>
    <property type="evidence" value="ECO:0007669"/>
    <property type="project" value="TreeGrafter"/>
</dbReference>
<dbReference type="InterPro" id="IPR036899">
    <property type="entry name" value="Ribosomal_uL13_sf"/>
</dbReference>
<dbReference type="Gene3D" id="3.90.1180.10">
    <property type="entry name" value="Ribosomal protein L13"/>
    <property type="match status" value="1"/>
</dbReference>